<dbReference type="GeneID" id="89937373"/>
<dbReference type="AlphaFoldDB" id="A0AAN6QDK8"/>
<evidence type="ECO:0000313" key="3">
    <source>
        <dbReference type="Proteomes" id="UP001302812"/>
    </source>
</evidence>
<accession>A0AAN6QDK8</accession>
<dbReference type="RefSeq" id="XP_064665833.1">
    <property type="nucleotide sequence ID" value="XM_064813248.1"/>
</dbReference>
<dbReference type="PANTHER" id="PTHR22946">
    <property type="entry name" value="DIENELACTONE HYDROLASE DOMAIN-CONTAINING PROTEIN-RELATED"/>
    <property type="match status" value="1"/>
</dbReference>
<proteinExistence type="predicted"/>
<dbReference type="Proteomes" id="UP001302812">
    <property type="component" value="Unassembled WGS sequence"/>
</dbReference>
<dbReference type="InterPro" id="IPR050261">
    <property type="entry name" value="FrsA_esterase"/>
</dbReference>
<sequence>MEERKEFHIGESLYKRAVHHESFEQLWETKWKAPCKMGVYPFMFGCIQDFEPVVQAIVEKGLKEPYDWDEYAQMFFPKAEELAAIAEAAEKDGQREKASEYYLRSSAVYRIARFPIPRSEKQRLAWTRGKEVFYKGAALLPNPIHEVLIPHTHALPPLESLTSTIPINLHIPPSASPSNPAPLLLILTGLDGYRTELAVWQPGFSAKGVATAVVEIPGTGDSPAAANDPSSPDRLWSSVLDWVANTQPAIDKRRIVVWGFSTGGYYALRMAHTHANRLLGAVSLGGGADRMFDPAWLERVDQLEYPFDLRGALAEKFGYSGNLEGFMREARDKFSLVRDGTLQKECCKVLLVNGEGDEIFPIEDLWAALEYGMPKAARVVKCTKHMGEPESFVVVLRWIYELLGLEGDVGDLLRTLPSRMKY</sequence>
<name>A0AAN6QDK8_9PEZI</name>
<comment type="caution">
    <text evidence="2">The sequence shown here is derived from an EMBL/GenBank/DDBJ whole genome shotgun (WGS) entry which is preliminary data.</text>
</comment>
<dbReference type="PANTHER" id="PTHR22946:SF12">
    <property type="entry name" value="CONIDIAL PIGMENT BIOSYNTHESIS PROTEIN AYG1 (AFU_ORTHOLOGUE AFUA_2G17550)"/>
    <property type="match status" value="1"/>
</dbReference>
<dbReference type="Pfam" id="PF06500">
    <property type="entry name" value="FrsA-like"/>
    <property type="match status" value="1"/>
</dbReference>
<evidence type="ECO:0000256" key="1">
    <source>
        <dbReference type="ARBA" id="ARBA00022801"/>
    </source>
</evidence>
<keyword evidence="3" id="KW-1185">Reference proteome</keyword>
<protein>
    <submittedName>
        <fullName evidence="2">Alpha/beta-hydrolase</fullName>
    </submittedName>
</protein>
<dbReference type="EMBL" id="MU853364">
    <property type="protein sequence ID" value="KAK4108263.1"/>
    <property type="molecule type" value="Genomic_DNA"/>
</dbReference>
<dbReference type="GO" id="GO:0016787">
    <property type="term" value="F:hydrolase activity"/>
    <property type="evidence" value="ECO:0007669"/>
    <property type="project" value="UniProtKB-KW"/>
</dbReference>
<reference evidence="2" key="2">
    <citation type="submission" date="2023-05" db="EMBL/GenBank/DDBJ databases">
        <authorList>
            <consortium name="Lawrence Berkeley National Laboratory"/>
            <person name="Steindorff A."/>
            <person name="Hensen N."/>
            <person name="Bonometti L."/>
            <person name="Westerberg I."/>
            <person name="Brannstrom I.O."/>
            <person name="Guillou S."/>
            <person name="Cros-Aarteil S."/>
            <person name="Calhoun S."/>
            <person name="Haridas S."/>
            <person name="Kuo A."/>
            <person name="Mondo S."/>
            <person name="Pangilinan J."/>
            <person name="Riley R."/>
            <person name="Labutti K."/>
            <person name="Andreopoulos B."/>
            <person name="Lipzen A."/>
            <person name="Chen C."/>
            <person name="Yanf M."/>
            <person name="Daum C."/>
            <person name="Ng V."/>
            <person name="Clum A."/>
            <person name="Ohm R."/>
            <person name="Martin F."/>
            <person name="Silar P."/>
            <person name="Natvig D."/>
            <person name="Lalanne C."/>
            <person name="Gautier V."/>
            <person name="Ament-Velasquez S.L."/>
            <person name="Kruys A."/>
            <person name="Hutchinson M.I."/>
            <person name="Powell A.J."/>
            <person name="Barry K."/>
            <person name="Miller A.N."/>
            <person name="Grigoriev I.V."/>
            <person name="Debuchy R."/>
            <person name="Gladieux P."/>
            <person name="Thoren M.H."/>
            <person name="Johannesson H."/>
        </authorList>
    </citation>
    <scope>NUCLEOTIDE SEQUENCE</scope>
    <source>
        <strain evidence="2">CBS 508.74</strain>
    </source>
</reference>
<dbReference type="SUPFAM" id="SSF53474">
    <property type="entry name" value="alpha/beta-Hydrolases"/>
    <property type="match status" value="1"/>
</dbReference>
<keyword evidence="1" id="KW-0378">Hydrolase</keyword>
<dbReference type="InterPro" id="IPR029058">
    <property type="entry name" value="AB_hydrolase_fold"/>
</dbReference>
<evidence type="ECO:0000313" key="2">
    <source>
        <dbReference type="EMBL" id="KAK4108263.1"/>
    </source>
</evidence>
<reference evidence="2" key="1">
    <citation type="journal article" date="2023" name="Mol. Phylogenet. Evol.">
        <title>Genome-scale phylogeny and comparative genomics of the fungal order Sordariales.</title>
        <authorList>
            <person name="Hensen N."/>
            <person name="Bonometti L."/>
            <person name="Westerberg I."/>
            <person name="Brannstrom I.O."/>
            <person name="Guillou S."/>
            <person name="Cros-Aarteil S."/>
            <person name="Calhoun S."/>
            <person name="Haridas S."/>
            <person name="Kuo A."/>
            <person name="Mondo S."/>
            <person name="Pangilinan J."/>
            <person name="Riley R."/>
            <person name="LaButti K."/>
            <person name="Andreopoulos B."/>
            <person name="Lipzen A."/>
            <person name="Chen C."/>
            <person name="Yan M."/>
            <person name="Daum C."/>
            <person name="Ng V."/>
            <person name="Clum A."/>
            <person name="Steindorff A."/>
            <person name="Ohm R.A."/>
            <person name="Martin F."/>
            <person name="Silar P."/>
            <person name="Natvig D.O."/>
            <person name="Lalanne C."/>
            <person name="Gautier V."/>
            <person name="Ament-Velasquez S.L."/>
            <person name="Kruys A."/>
            <person name="Hutchinson M.I."/>
            <person name="Powell A.J."/>
            <person name="Barry K."/>
            <person name="Miller A.N."/>
            <person name="Grigoriev I.V."/>
            <person name="Debuchy R."/>
            <person name="Gladieux P."/>
            <person name="Hiltunen Thoren M."/>
            <person name="Johannesson H."/>
        </authorList>
    </citation>
    <scope>NUCLEOTIDE SEQUENCE</scope>
    <source>
        <strain evidence="2">CBS 508.74</strain>
    </source>
</reference>
<dbReference type="InterPro" id="IPR010520">
    <property type="entry name" value="FrsA-like"/>
</dbReference>
<gene>
    <name evidence="2" type="ORF">N656DRAFT_761629</name>
</gene>
<dbReference type="Gene3D" id="3.40.50.1820">
    <property type="entry name" value="alpha/beta hydrolase"/>
    <property type="match status" value="1"/>
</dbReference>
<organism evidence="2 3">
    <name type="scientific">Canariomyces notabilis</name>
    <dbReference type="NCBI Taxonomy" id="2074819"/>
    <lineage>
        <taxon>Eukaryota</taxon>
        <taxon>Fungi</taxon>
        <taxon>Dikarya</taxon>
        <taxon>Ascomycota</taxon>
        <taxon>Pezizomycotina</taxon>
        <taxon>Sordariomycetes</taxon>
        <taxon>Sordariomycetidae</taxon>
        <taxon>Sordariales</taxon>
        <taxon>Chaetomiaceae</taxon>
        <taxon>Canariomyces</taxon>
    </lineage>
</organism>